<accession>A0A6A8M9E9</accession>
<dbReference type="EMBL" id="VUMX01000002">
    <property type="protein sequence ID" value="MST86325.1"/>
    <property type="molecule type" value="Genomic_DNA"/>
</dbReference>
<keyword evidence="4 7" id="KW-1133">Transmembrane helix</keyword>
<evidence type="ECO:0000256" key="6">
    <source>
        <dbReference type="ARBA" id="ARBA00023306"/>
    </source>
</evidence>
<keyword evidence="11" id="KW-1185">Reference proteome</keyword>
<keyword evidence="3 7" id="KW-0812">Transmembrane</keyword>
<evidence type="ECO:0000256" key="2">
    <source>
        <dbReference type="ARBA" id="ARBA00022618"/>
    </source>
</evidence>
<evidence type="ECO:0000256" key="5">
    <source>
        <dbReference type="ARBA" id="ARBA00023136"/>
    </source>
</evidence>
<protein>
    <recommendedName>
        <fullName evidence="7 8">Cell division protein FtsL</fullName>
    </recommendedName>
</protein>
<evidence type="ECO:0000256" key="4">
    <source>
        <dbReference type="ARBA" id="ARBA00022989"/>
    </source>
</evidence>
<dbReference type="InterPro" id="IPR011922">
    <property type="entry name" value="Cell_div_FtsL"/>
</dbReference>
<evidence type="ECO:0000256" key="8">
    <source>
        <dbReference type="NCBIfam" id="TIGR02209"/>
    </source>
</evidence>
<dbReference type="NCBIfam" id="TIGR02209">
    <property type="entry name" value="ftsL_broad"/>
    <property type="match status" value="1"/>
</dbReference>
<dbReference type="RefSeq" id="WP_154546985.1">
    <property type="nucleotide sequence ID" value="NZ_VUMX01000002.1"/>
</dbReference>
<name>A0A6A8M9E9_9LACO</name>
<comment type="similarity">
    <text evidence="7">Belongs to the FtsL family.</text>
</comment>
<keyword evidence="2 7" id="KW-0132">Cell division</keyword>
<reference evidence="10 11" key="1">
    <citation type="submission" date="2019-08" db="EMBL/GenBank/DDBJ databases">
        <title>In-depth cultivation of the pig gut microbiome towards novel bacterial diversity and tailored functional studies.</title>
        <authorList>
            <person name="Wylensek D."/>
            <person name="Hitch T.C.A."/>
            <person name="Clavel T."/>
        </authorList>
    </citation>
    <scope>NUCLEOTIDE SEQUENCE [LARGE SCALE GENOMIC DNA]</scope>
    <source>
        <strain evidence="10 11">Bifido-178-WT-2B</strain>
    </source>
</reference>
<dbReference type="Proteomes" id="UP000438120">
    <property type="component" value="Unassembled WGS sequence"/>
</dbReference>
<keyword evidence="1 7" id="KW-1003">Cell membrane</keyword>
<organism evidence="10 11">
    <name type="scientific">Lactobacillus porci</name>
    <dbReference type="NCBI Taxonomy" id="2012477"/>
    <lineage>
        <taxon>Bacteria</taxon>
        <taxon>Bacillati</taxon>
        <taxon>Bacillota</taxon>
        <taxon>Bacilli</taxon>
        <taxon>Lactobacillales</taxon>
        <taxon>Lactobacillaceae</taxon>
        <taxon>Lactobacillus</taxon>
    </lineage>
</organism>
<keyword evidence="5 7" id="KW-0472">Membrane</keyword>
<feature type="region of interest" description="Disordered" evidence="9">
    <location>
        <begin position="1"/>
        <end position="22"/>
    </location>
</feature>
<feature type="transmembrane region" description="Helical" evidence="7">
    <location>
        <begin position="40"/>
        <end position="66"/>
    </location>
</feature>
<dbReference type="AlphaFoldDB" id="A0A6A8M9E9"/>
<evidence type="ECO:0000256" key="9">
    <source>
        <dbReference type="SAM" id="MobiDB-lite"/>
    </source>
</evidence>
<comment type="subcellular location">
    <subcellularLocation>
        <location evidence="7">Cell membrane</location>
        <topology evidence="7">Single-pass type II membrane protein</topology>
    </subcellularLocation>
    <text evidence="7">Localizes to the division septum where it forms a ring structure.</text>
</comment>
<comment type="caution">
    <text evidence="10">The sequence shown here is derived from an EMBL/GenBank/DDBJ whole genome shotgun (WGS) entry which is preliminary data.</text>
</comment>
<comment type="function">
    <text evidence="7">Essential cell division protein.</text>
</comment>
<sequence>MAGSSLRNYNYEPEEVNRPQERHVPVVNPQKVPYSPFEKLLIGVGLIAAVVLITLNVSASVSATYAQHELSDVKQSIIKAKSQTSDLQQEIGELSSSSRLNKIAAEQGLKLRENNIRTIR</sequence>
<evidence type="ECO:0000313" key="11">
    <source>
        <dbReference type="Proteomes" id="UP000438120"/>
    </source>
</evidence>
<gene>
    <name evidence="7 10" type="primary">ftsL</name>
    <name evidence="10" type="ORF">FYJ62_01335</name>
</gene>
<proteinExistence type="inferred from homology"/>
<dbReference type="OrthoDB" id="2300328at2"/>
<dbReference type="HAMAP" id="MF_00910">
    <property type="entry name" value="FtsL"/>
    <property type="match status" value="1"/>
</dbReference>
<dbReference type="GO" id="GO:0043093">
    <property type="term" value="P:FtsZ-dependent cytokinesis"/>
    <property type="evidence" value="ECO:0007669"/>
    <property type="project" value="UniProtKB-UniRule"/>
</dbReference>
<evidence type="ECO:0000256" key="1">
    <source>
        <dbReference type="ARBA" id="ARBA00022475"/>
    </source>
</evidence>
<evidence type="ECO:0000256" key="7">
    <source>
        <dbReference type="HAMAP-Rule" id="MF_00910"/>
    </source>
</evidence>
<dbReference type="GO" id="GO:0032153">
    <property type="term" value="C:cell division site"/>
    <property type="evidence" value="ECO:0007669"/>
    <property type="project" value="UniProtKB-UniRule"/>
</dbReference>
<keyword evidence="6 7" id="KW-0131">Cell cycle</keyword>
<evidence type="ECO:0000313" key="10">
    <source>
        <dbReference type="EMBL" id="MST86325.1"/>
    </source>
</evidence>
<evidence type="ECO:0000256" key="3">
    <source>
        <dbReference type="ARBA" id="ARBA00022692"/>
    </source>
</evidence>
<dbReference type="GO" id="GO:0005886">
    <property type="term" value="C:plasma membrane"/>
    <property type="evidence" value="ECO:0007669"/>
    <property type="project" value="UniProtKB-SubCell"/>
</dbReference>